<evidence type="ECO:0000256" key="3">
    <source>
        <dbReference type="SAM" id="Phobius"/>
    </source>
</evidence>
<protein>
    <recommendedName>
        <fullName evidence="4">Calcineurin-like phosphoesterase domain-containing protein</fullName>
    </recommendedName>
</protein>
<keyword evidence="1" id="KW-0479">Metal-binding</keyword>
<dbReference type="InterPro" id="IPR051158">
    <property type="entry name" value="Metallophosphoesterase_sf"/>
</dbReference>
<dbReference type="SUPFAM" id="SSF56300">
    <property type="entry name" value="Metallo-dependent phosphatases"/>
    <property type="match status" value="1"/>
</dbReference>
<dbReference type="EMBL" id="VLLI01000014">
    <property type="protein sequence ID" value="TWI95911.1"/>
    <property type="molecule type" value="Genomic_DNA"/>
</dbReference>
<dbReference type="AlphaFoldDB" id="A0A562TQN7"/>
<proteinExistence type="predicted"/>
<keyword evidence="3" id="KW-0472">Membrane</keyword>
<organism evidence="5 6">
    <name type="scientific">Mucilaginibacter frigoritolerans</name>
    <dbReference type="NCBI Taxonomy" id="652788"/>
    <lineage>
        <taxon>Bacteria</taxon>
        <taxon>Pseudomonadati</taxon>
        <taxon>Bacteroidota</taxon>
        <taxon>Sphingobacteriia</taxon>
        <taxon>Sphingobacteriales</taxon>
        <taxon>Sphingobacteriaceae</taxon>
        <taxon>Mucilaginibacter</taxon>
    </lineage>
</organism>
<feature type="transmembrane region" description="Helical" evidence="3">
    <location>
        <begin position="78"/>
        <end position="110"/>
    </location>
</feature>
<dbReference type="PANTHER" id="PTHR31302">
    <property type="entry name" value="TRANSMEMBRANE PROTEIN WITH METALLOPHOSPHOESTERASE DOMAIN-RELATED"/>
    <property type="match status" value="1"/>
</dbReference>
<sequence length="428" mass="48772">MHGGGIIRVFLIIAAISLLLDWYVFNGLRTFTLDWQSTRWRQVVTLGYLLISIGVTALFILGFGSFSTAKGMTPFHEWVLSFFITFFVTKLIFVLILLLGDIGRFFYGIVNNIIKPKDKIIEPFFPARRKFISEIAILTAAIPFTGFLYAMFKGKYDYKVHRTTLYFNDLPEAFDGFTITQLSDIHSGSFDNTEAMQRGIDLAKAQKSDLFVFTGDLVNNAAWEIEPYIKNFGQLKAPYGQFSILGNHDYGDYIEWVSEAEKAANLDKLKQHHKELGYRLLLDENVEIEKNGQKISLIGVQNWGKGFIQIGDLDKALRGVDKDAFKILLSHDPSHWEEKVRYNPTTIHLTLAGHTHGAQFGVEVAGFRWSPVQYRYVDWAGLVNEKNRYLYVNRGFGFLAFSGRLGIWPEITVITLKKGNAKDDKSEI</sequence>
<evidence type="ECO:0000256" key="1">
    <source>
        <dbReference type="ARBA" id="ARBA00022723"/>
    </source>
</evidence>
<reference evidence="5 6" key="1">
    <citation type="submission" date="2019-07" db="EMBL/GenBank/DDBJ databases">
        <title>Genomic Encyclopedia of Archaeal and Bacterial Type Strains, Phase II (KMG-II): from individual species to whole genera.</title>
        <authorList>
            <person name="Goeker M."/>
        </authorList>
    </citation>
    <scope>NUCLEOTIDE SEQUENCE [LARGE SCALE GENOMIC DNA]</scope>
    <source>
        <strain evidence="5 6">ATCC BAA-1854</strain>
    </source>
</reference>
<evidence type="ECO:0000259" key="4">
    <source>
        <dbReference type="Pfam" id="PF00149"/>
    </source>
</evidence>
<dbReference type="Gene3D" id="3.60.21.10">
    <property type="match status" value="1"/>
</dbReference>
<gene>
    <name evidence="5" type="ORF">JN11_04186</name>
</gene>
<dbReference type="CDD" id="cd07385">
    <property type="entry name" value="MPP_YkuE_C"/>
    <property type="match status" value="1"/>
</dbReference>
<dbReference type="RefSeq" id="WP_144915640.1">
    <property type="nucleotide sequence ID" value="NZ_VLLI01000014.1"/>
</dbReference>
<dbReference type="OrthoDB" id="9780884at2"/>
<evidence type="ECO:0000256" key="2">
    <source>
        <dbReference type="ARBA" id="ARBA00022801"/>
    </source>
</evidence>
<feature type="transmembrane region" description="Helical" evidence="3">
    <location>
        <begin position="46"/>
        <end position="66"/>
    </location>
</feature>
<dbReference type="GO" id="GO:0016020">
    <property type="term" value="C:membrane"/>
    <property type="evidence" value="ECO:0007669"/>
    <property type="project" value="GOC"/>
</dbReference>
<keyword evidence="3" id="KW-0812">Transmembrane</keyword>
<dbReference type="PANTHER" id="PTHR31302:SF31">
    <property type="entry name" value="PHOSPHODIESTERASE YAEI"/>
    <property type="match status" value="1"/>
</dbReference>
<evidence type="ECO:0000313" key="6">
    <source>
        <dbReference type="Proteomes" id="UP000317010"/>
    </source>
</evidence>
<feature type="domain" description="Calcineurin-like phosphoesterase" evidence="4">
    <location>
        <begin position="178"/>
        <end position="357"/>
    </location>
</feature>
<keyword evidence="2" id="KW-0378">Hydrolase</keyword>
<comment type="caution">
    <text evidence="5">The sequence shown here is derived from an EMBL/GenBank/DDBJ whole genome shotgun (WGS) entry which is preliminary data.</text>
</comment>
<dbReference type="InterPro" id="IPR004843">
    <property type="entry name" value="Calcineurin-like_PHP"/>
</dbReference>
<dbReference type="InterPro" id="IPR029052">
    <property type="entry name" value="Metallo-depent_PP-like"/>
</dbReference>
<keyword evidence="3" id="KW-1133">Transmembrane helix</keyword>
<feature type="transmembrane region" description="Helical" evidence="3">
    <location>
        <begin position="6"/>
        <end position="25"/>
    </location>
</feature>
<keyword evidence="6" id="KW-1185">Reference proteome</keyword>
<evidence type="ECO:0000313" key="5">
    <source>
        <dbReference type="EMBL" id="TWI95911.1"/>
    </source>
</evidence>
<dbReference type="GO" id="GO:0009245">
    <property type="term" value="P:lipid A biosynthetic process"/>
    <property type="evidence" value="ECO:0007669"/>
    <property type="project" value="TreeGrafter"/>
</dbReference>
<dbReference type="GO" id="GO:0046872">
    <property type="term" value="F:metal ion binding"/>
    <property type="evidence" value="ECO:0007669"/>
    <property type="project" value="UniProtKB-KW"/>
</dbReference>
<accession>A0A562TQN7</accession>
<feature type="transmembrane region" description="Helical" evidence="3">
    <location>
        <begin position="131"/>
        <end position="152"/>
    </location>
</feature>
<dbReference type="GO" id="GO:0008758">
    <property type="term" value="F:UDP-2,3-diacylglucosamine hydrolase activity"/>
    <property type="evidence" value="ECO:0007669"/>
    <property type="project" value="TreeGrafter"/>
</dbReference>
<dbReference type="Proteomes" id="UP000317010">
    <property type="component" value="Unassembled WGS sequence"/>
</dbReference>
<dbReference type="Pfam" id="PF00149">
    <property type="entry name" value="Metallophos"/>
    <property type="match status" value="1"/>
</dbReference>
<name>A0A562TQN7_9SPHI</name>